<dbReference type="SUPFAM" id="SSF48403">
    <property type="entry name" value="Ankyrin repeat"/>
    <property type="match status" value="1"/>
</dbReference>
<dbReference type="eggNOG" id="ENOG502SCIQ">
    <property type="taxonomic scope" value="Eukaryota"/>
</dbReference>
<reference evidence="2 3" key="2">
    <citation type="journal article" date="2008" name="Nature">
        <title>The Phaeodactylum genome reveals the evolutionary history of diatom genomes.</title>
        <authorList>
            <person name="Bowler C."/>
            <person name="Allen A.E."/>
            <person name="Badger J.H."/>
            <person name="Grimwood J."/>
            <person name="Jabbari K."/>
            <person name="Kuo A."/>
            <person name="Maheswari U."/>
            <person name="Martens C."/>
            <person name="Maumus F."/>
            <person name="Otillar R.P."/>
            <person name="Rayko E."/>
            <person name="Salamov A."/>
            <person name="Vandepoele K."/>
            <person name="Beszteri B."/>
            <person name="Gruber A."/>
            <person name="Heijde M."/>
            <person name="Katinka M."/>
            <person name="Mock T."/>
            <person name="Valentin K."/>
            <person name="Verret F."/>
            <person name="Berges J.A."/>
            <person name="Brownlee C."/>
            <person name="Cadoret J.P."/>
            <person name="Chiovitti A."/>
            <person name="Choi C.J."/>
            <person name="Coesel S."/>
            <person name="De Martino A."/>
            <person name="Detter J.C."/>
            <person name="Durkin C."/>
            <person name="Falciatore A."/>
            <person name="Fournet J."/>
            <person name="Haruta M."/>
            <person name="Huysman M.J."/>
            <person name="Jenkins B.D."/>
            <person name="Jiroutova K."/>
            <person name="Jorgensen R.E."/>
            <person name="Joubert Y."/>
            <person name="Kaplan A."/>
            <person name="Kroger N."/>
            <person name="Kroth P.G."/>
            <person name="La Roche J."/>
            <person name="Lindquist E."/>
            <person name="Lommer M."/>
            <person name="Martin-Jezequel V."/>
            <person name="Lopez P.J."/>
            <person name="Lucas S."/>
            <person name="Mangogna M."/>
            <person name="McGinnis K."/>
            <person name="Medlin L.K."/>
            <person name="Montsant A."/>
            <person name="Oudot-Le Secq M.P."/>
            <person name="Napoli C."/>
            <person name="Obornik M."/>
            <person name="Parker M.S."/>
            <person name="Petit J.L."/>
            <person name="Porcel B.M."/>
            <person name="Poulsen N."/>
            <person name="Robison M."/>
            <person name="Rychlewski L."/>
            <person name="Rynearson T.A."/>
            <person name="Schmutz J."/>
            <person name="Shapiro H."/>
            <person name="Siaut M."/>
            <person name="Stanley M."/>
            <person name="Sussman M.R."/>
            <person name="Taylor A.R."/>
            <person name="Vardi A."/>
            <person name="von Dassow P."/>
            <person name="Vyverman W."/>
            <person name="Willis A."/>
            <person name="Wyrwicz L.S."/>
            <person name="Rokhsar D.S."/>
            <person name="Weissenbach J."/>
            <person name="Armbrust E.V."/>
            <person name="Green B.R."/>
            <person name="Van de Peer Y."/>
            <person name="Grigoriev I.V."/>
        </authorList>
    </citation>
    <scope>NUCLEOTIDE SEQUENCE [LARGE SCALE GENOMIC DNA]</scope>
    <source>
        <strain evidence="2 3">CCMP1335</strain>
    </source>
</reference>
<feature type="compositionally biased region" description="Polar residues" evidence="1">
    <location>
        <begin position="593"/>
        <end position="603"/>
    </location>
</feature>
<reference evidence="2 3" key="1">
    <citation type="journal article" date="2004" name="Science">
        <title>The genome of the diatom Thalassiosira pseudonana: ecology, evolution, and metabolism.</title>
        <authorList>
            <person name="Armbrust E.V."/>
            <person name="Berges J.A."/>
            <person name="Bowler C."/>
            <person name="Green B.R."/>
            <person name="Martinez D."/>
            <person name="Putnam N.H."/>
            <person name="Zhou S."/>
            <person name="Allen A.E."/>
            <person name="Apt K.E."/>
            <person name="Bechner M."/>
            <person name="Brzezinski M.A."/>
            <person name="Chaal B.K."/>
            <person name="Chiovitti A."/>
            <person name="Davis A.K."/>
            <person name="Demarest M.S."/>
            <person name="Detter J.C."/>
            <person name="Glavina T."/>
            <person name="Goodstein D."/>
            <person name="Hadi M.Z."/>
            <person name="Hellsten U."/>
            <person name="Hildebrand M."/>
            <person name="Jenkins B.D."/>
            <person name="Jurka J."/>
            <person name="Kapitonov V.V."/>
            <person name="Kroger N."/>
            <person name="Lau W.W."/>
            <person name="Lane T.W."/>
            <person name="Larimer F.W."/>
            <person name="Lippmeier J.C."/>
            <person name="Lucas S."/>
            <person name="Medina M."/>
            <person name="Montsant A."/>
            <person name="Obornik M."/>
            <person name="Parker M.S."/>
            <person name="Palenik B."/>
            <person name="Pazour G.J."/>
            <person name="Richardson P.M."/>
            <person name="Rynearson T.A."/>
            <person name="Saito M.A."/>
            <person name="Schwartz D.C."/>
            <person name="Thamatrakoln K."/>
            <person name="Valentin K."/>
            <person name="Vardi A."/>
            <person name="Wilkerson F.P."/>
            <person name="Rokhsar D.S."/>
        </authorList>
    </citation>
    <scope>NUCLEOTIDE SEQUENCE [LARGE SCALE GENOMIC DNA]</scope>
    <source>
        <strain evidence="2 3">CCMP1335</strain>
    </source>
</reference>
<evidence type="ECO:0000313" key="2">
    <source>
        <dbReference type="EMBL" id="EED95252.1"/>
    </source>
</evidence>
<gene>
    <name evidence="2" type="ORF">THAPSDRAFT_21265</name>
</gene>
<dbReference type="PANTHER" id="PTHR24183">
    <property type="entry name" value="FIBRONECTIN TYPE 3 AND ANKYRIN REPEAT DOMAINS PROTEIN 1"/>
    <property type="match status" value="1"/>
</dbReference>
<organism evidence="2 3">
    <name type="scientific">Thalassiosira pseudonana</name>
    <name type="common">Marine diatom</name>
    <name type="synonym">Cyclotella nana</name>
    <dbReference type="NCBI Taxonomy" id="35128"/>
    <lineage>
        <taxon>Eukaryota</taxon>
        <taxon>Sar</taxon>
        <taxon>Stramenopiles</taxon>
        <taxon>Ochrophyta</taxon>
        <taxon>Bacillariophyta</taxon>
        <taxon>Coscinodiscophyceae</taxon>
        <taxon>Thalassiosirophycidae</taxon>
        <taxon>Thalassiosirales</taxon>
        <taxon>Thalassiosiraceae</taxon>
        <taxon>Thalassiosira</taxon>
    </lineage>
</organism>
<keyword evidence="3" id="KW-1185">Reference proteome</keyword>
<dbReference type="GeneID" id="7448478"/>
<dbReference type="KEGG" id="tps:THAPSDRAFT_21265"/>
<evidence type="ECO:0000313" key="3">
    <source>
        <dbReference type="Proteomes" id="UP000001449"/>
    </source>
</evidence>
<dbReference type="RefSeq" id="XP_002287809.1">
    <property type="nucleotide sequence ID" value="XM_002287773.1"/>
</dbReference>
<dbReference type="AlphaFoldDB" id="B8BUA6"/>
<feature type="region of interest" description="Disordered" evidence="1">
    <location>
        <begin position="25"/>
        <end position="54"/>
    </location>
</feature>
<dbReference type="Pfam" id="PF13637">
    <property type="entry name" value="Ank_4"/>
    <property type="match status" value="1"/>
</dbReference>
<dbReference type="HOGENOM" id="CLU_322774_0_0_1"/>
<dbReference type="InterPro" id="IPR002110">
    <property type="entry name" value="Ankyrin_rpt"/>
</dbReference>
<sequence>MDQSSIHLQERVMASLALQILSSRDTVSSSTSTSVQSTAGAGRPLQPAVVNNPEPRATMAPQIPCHSDEMSAKVDAAAVNPLSPTAVVGGCQKLLQSPDKVVFPVPNSNQQQNRIVAAPPQQQQQQQQQQQLNHQYHQRQPQQQQPTQSIYKPLPILYVGIIMERPPNLPPTSPFSWGFSITKEKSKHAFIVGINPTVNQPVITYAQISNVAPNPAIVYNTTTGTTQQYPKGRNEDHELLFRNNFPKAWNGCSASTAPSMTSSAPSLSSQSLQPGDAIVSINGVAVSGFESTTLIANYIRKNCQQRIQIVALRHSTVWKAAWGQISNPVRKMFPSITQAKNEEQKQQQKLLQEKMRGALEEEQRKRVSRMIKEGWGHVQLMLSHQSGGGGQAAVKRKQQQTKKRKIDATQYQLVDNRQLLNLAFKDETGKHILYSDNDFCDPDDGKRLSQFVTDDIKVSFDQWLIQRKSAWKENRKGRSPGHSSMFDDEEETMVQHDFWIASGFKSFEEWLLASKAKWRRSYSWHKDRRIKLQTESEKEVHFPLAADVASSANKQEVLDQFQSWLGVRKQQWRIERRKRQRLRTDSFGADASLTSQETASLGSDGNDALKESCATTTDPNGTGKILRRKMAATTDNMIIDEIVEDQLNQERRVSKEELDNRPPMDISWLFDSTLGAPDDVIVVIMRFLNPSDHGNLLCLNWTSNYSFKKRDEMWQTLCPQHWVLPRRPRKSWCLMYITKIRLEEENARKRSDGVLLKANVIIEKGDFLDKLKKVVAKAEKDGFTVNYTSGVVIERNSLLNMACISGRTKIAKWLIDEKGADIESFDRGAFTPLLNCAWNGDKHLVRYLLGKGSDRRKVGRYHSSQGIAPLTFDGLDAEGWARKRGHEEVANLIKYGL</sequence>
<proteinExistence type="predicted"/>
<dbReference type="Proteomes" id="UP000001449">
    <property type="component" value="Chromosome 2"/>
</dbReference>
<feature type="region of interest" description="Disordered" evidence="1">
    <location>
        <begin position="593"/>
        <end position="623"/>
    </location>
</feature>
<name>B8BUA6_THAPS</name>
<evidence type="ECO:0000256" key="1">
    <source>
        <dbReference type="SAM" id="MobiDB-lite"/>
    </source>
</evidence>
<accession>B8BUA6</accession>
<dbReference type="Gene3D" id="1.25.40.20">
    <property type="entry name" value="Ankyrin repeat-containing domain"/>
    <property type="match status" value="1"/>
</dbReference>
<dbReference type="InParanoid" id="B8BUA6"/>
<dbReference type="EMBL" id="CM000639">
    <property type="protein sequence ID" value="EED95252.1"/>
    <property type="molecule type" value="Genomic_DNA"/>
</dbReference>
<dbReference type="GO" id="GO:0005634">
    <property type="term" value="C:nucleus"/>
    <property type="evidence" value="ECO:0000318"/>
    <property type="project" value="GO_Central"/>
</dbReference>
<feature type="region of interest" description="Disordered" evidence="1">
    <location>
        <begin position="115"/>
        <end position="147"/>
    </location>
</feature>
<feature type="compositionally biased region" description="Low complexity" evidence="1">
    <location>
        <begin position="25"/>
        <end position="38"/>
    </location>
</feature>
<protein>
    <submittedName>
        <fullName evidence="2">Uncharacterized protein</fullName>
    </submittedName>
</protein>
<dbReference type="OMA" id="VECRNIM"/>
<feature type="compositionally biased region" description="Low complexity" evidence="1">
    <location>
        <begin position="119"/>
        <end position="147"/>
    </location>
</feature>
<dbReference type="PaxDb" id="35128-Thaps21265"/>
<dbReference type="PANTHER" id="PTHR24183:SF1">
    <property type="entry name" value="FIBRONECTIN TYPE 3 AND ANKYRIN REPEAT DOMAINS PROTEIN 1"/>
    <property type="match status" value="1"/>
</dbReference>
<dbReference type="InterPro" id="IPR036770">
    <property type="entry name" value="Ankyrin_rpt-contain_sf"/>
</dbReference>
<dbReference type="SMART" id="SM00248">
    <property type="entry name" value="ANK"/>
    <property type="match status" value="2"/>
</dbReference>